<keyword evidence="2" id="KW-0067">ATP-binding</keyword>
<dbReference type="PANTHER" id="PTHR32071">
    <property type="entry name" value="TRANSCRIPTIONAL REGULATORY PROTEIN"/>
    <property type="match status" value="1"/>
</dbReference>
<organism evidence="7 8">
    <name type="scientific">Sporomusa termitida</name>
    <dbReference type="NCBI Taxonomy" id="2377"/>
    <lineage>
        <taxon>Bacteria</taxon>
        <taxon>Bacillati</taxon>
        <taxon>Bacillota</taxon>
        <taxon>Negativicutes</taxon>
        <taxon>Selenomonadales</taxon>
        <taxon>Sporomusaceae</taxon>
        <taxon>Sporomusa</taxon>
    </lineage>
</organism>
<dbReference type="InterPro" id="IPR002078">
    <property type="entry name" value="Sigma_54_int"/>
</dbReference>
<sequence>MFKLGNIQDSVQQTVAAIAAAIGVEVAIIDSDSKLIASSRGYIDAKVNNLEIYKPHKPFIEAVMKEKVIVCKSPGHFLYCKGCRLEGQCPETAEVLCAIEMDEKIIGVISMVALDEEQRYRLLGKIDTLLEFIHEMAQMLVSKIREKEFIDGMKQVNGLIETTLDSINDGIITFDDKGIITHANGVACRLLKIDNARLIGSHIDEIIVGKSILAFIRAGNTLLNQEYIFPGTVAIHCLISIKAIYNEQAISGAVLTLSDIHNIRTVVNEMTGMQGNATFEAIIGESELIIDVKQQALKMAQSDSNILIQGESGTGKEVFARAIHSASGRGKGSFVGINCAAIPEMLLESELYGYEQGAFTGARKGGKPGKFELAEGGTLFLDEIGDMPLHLQVKLLRVLQERCLERVGGTTTIHLNIRIIAATNQDLEAKVRAGEFRRDLFYRLNVIPIFIPPLRERKQDVTVLSKYFLLHYNQKLKKDIIGFLPGALEVMGSYSWPGNVRELENAVEYAVNIETDRYIKPASLPKRLFQQSNPKRTLRDKVRQFELGQIREALNNYGWGISGKTKAALELGISVPSLYRKLMAMDKGSFPGSEIDKRVRPYK</sequence>
<dbReference type="PROSITE" id="PS00688">
    <property type="entry name" value="SIGMA54_INTERACT_3"/>
    <property type="match status" value="1"/>
</dbReference>
<dbReference type="EMBL" id="CP036259">
    <property type="protein sequence ID" value="QDR81717.1"/>
    <property type="molecule type" value="Genomic_DNA"/>
</dbReference>
<dbReference type="Gene3D" id="1.10.10.60">
    <property type="entry name" value="Homeodomain-like"/>
    <property type="match status" value="1"/>
</dbReference>
<proteinExistence type="predicted"/>
<dbReference type="RefSeq" id="WP_144351178.1">
    <property type="nucleotide sequence ID" value="NZ_CP036259.1"/>
</dbReference>
<keyword evidence="5" id="KW-0804">Transcription</keyword>
<evidence type="ECO:0000256" key="3">
    <source>
        <dbReference type="ARBA" id="ARBA00023015"/>
    </source>
</evidence>
<dbReference type="GO" id="GO:0006355">
    <property type="term" value="P:regulation of DNA-templated transcription"/>
    <property type="evidence" value="ECO:0007669"/>
    <property type="project" value="InterPro"/>
</dbReference>
<dbReference type="InterPro" id="IPR025943">
    <property type="entry name" value="Sigma_54_int_dom_ATP-bd_2"/>
</dbReference>
<dbReference type="InterPro" id="IPR013767">
    <property type="entry name" value="PAS_fold"/>
</dbReference>
<accession>A0A517DWJ3</accession>
<dbReference type="Gene3D" id="1.10.8.60">
    <property type="match status" value="1"/>
</dbReference>
<evidence type="ECO:0000256" key="4">
    <source>
        <dbReference type="ARBA" id="ARBA00023125"/>
    </source>
</evidence>
<evidence type="ECO:0000256" key="1">
    <source>
        <dbReference type="ARBA" id="ARBA00022741"/>
    </source>
</evidence>
<dbReference type="SMART" id="SM00382">
    <property type="entry name" value="AAA"/>
    <property type="match status" value="1"/>
</dbReference>
<dbReference type="AlphaFoldDB" id="A0A517DWJ3"/>
<keyword evidence="3" id="KW-0805">Transcription regulation</keyword>
<dbReference type="PROSITE" id="PS00676">
    <property type="entry name" value="SIGMA54_INTERACT_2"/>
    <property type="match status" value="1"/>
</dbReference>
<dbReference type="CDD" id="cd00009">
    <property type="entry name" value="AAA"/>
    <property type="match status" value="1"/>
</dbReference>
<dbReference type="Pfam" id="PF00158">
    <property type="entry name" value="Sigma54_activat"/>
    <property type="match status" value="1"/>
</dbReference>
<gene>
    <name evidence="7" type="primary">norR_18</name>
    <name evidence="7" type="ORF">SPTER_31290</name>
</gene>
<dbReference type="InterPro" id="IPR035965">
    <property type="entry name" value="PAS-like_dom_sf"/>
</dbReference>
<dbReference type="KEGG" id="sted:SPTER_31290"/>
<dbReference type="PANTHER" id="PTHR32071:SF57">
    <property type="entry name" value="C4-DICARBOXYLATE TRANSPORT TRANSCRIPTIONAL REGULATORY PROTEIN DCTD"/>
    <property type="match status" value="1"/>
</dbReference>
<dbReference type="GO" id="GO:0005524">
    <property type="term" value="F:ATP binding"/>
    <property type="evidence" value="ECO:0007669"/>
    <property type="project" value="UniProtKB-KW"/>
</dbReference>
<dbReference type="PROSITE" id="PS00675">
    <property type="entry name" value="SIGMA54_INTERACT_1"/>
    <property type="match status" value="1"/>
</dbReference>
<dbReference type="GO" id="GO:0043565">
    <property type="term" value="F:sequence-specific DNA binding"/>
    <property type="evidence" value="ECO:0007669"/>
    <property type="project" value="InterPro"/>
</dbReference>
<dbReference type="PROSITE" id="PS50045">
    <property type="entry name" value="SIGMA54_INTERACT_4"/>
    <property type="match status" value="1"/>
</dbReference>
<dbReference type="Gene3D" id="3.40.50.300">
    <property type="entry name" value="P-loop containing nucleotide triphosphate hydrolases"/>
    <property type="match status" value="1"/>
</dbReference>
<evidence type="ECO:0000256" key="5">
    <source>
        <dbReference type="ARBA" id="ARBA00023163"/>
    </source>
</evidence>
<dbReference type="SMART" id="SM00091">
    <property type="entry name" value="PAS"/>
    <property type="match status" value="1"/>
</dbReference>
<dbReference type="FunFam" id="3.40.50.300:FF:000006">
    <property type="entry name" value="DNA-binding transcriptional regulator NtrC"/>
    <property type="match status" value="1"/>
</dbReference>
<dbReference type="Pfam" id="PF00989">
    <property type="entry name" value="PAS"/>
    <property type="match status" value="1"/>
</dbReference>
<name>A0A517DWJ3_9FIRM</name>
<dbReference type="SUPFAM" id="SSF55785">
    <property type="entry name" value="PYP-like sensor domain (PAS domain)"/>
    <property type="match status" value="1"/>
</dbReference>
<dbReference type="CDD" id="cd00130">
    <property type="entry name" value="PAS"/>
    <property type="match status" value="1"/>
</dbReference>
<dbReference type="Pfam" id="PF25601">
    <property type="entry name" value="AAA_lid_14"/>
    <property type="match status" value="1"/>
</dbReference>
<evidence type="ECO:0000313" key="7">
    <source>
        <dbReference type="EMBL" id="QDR81717.1"/>
    </source>
</evidence>
<feature type="domain" description="Sigma-54 factor interaction" evidence="6">
    <location>
        <begin position="282"/>
        <end position="512"/>
    </location>
</feature>
<keyword evidence="1" id="KW-0547">Nucleotide-binding</keyword>
<dbReference type="InterPro" id="IPR025944">
    <property type="entry name" value="Sigma_54_int_dom_CS"/>
</dbReference>
<dbReference type="Pfam" id="PF02954">
    <property type="entry name" value="HTH_8"/>
    <property type="match status" value="1"/>
</dbReference>
<dbReference type="InterPro" id="IPR058031">
    <property type="entry name" value="AAA_lid_NorR"/>
</dbReference>
<dbReference type="InterPro" id="IPR025662">
    <property type="entry name" value="Sigma_54_int_dom_ATP-bd_1"/>
</dbReference>
<keyword evidence="4" id="KW-0238">DNA-binding</keyword>
<dbReference type="Proteomes" id="UP000320776">
    <property type="component" value="Chromosome"/>
</dbReference>
<dbReference type="Gene3D" id="3.30.450.20">
    <property type="entry name" value="PAS domain"/>
    <property type="match status" value="1"/>
</dbReference>
<dbReference type="OrthoDB" id="9803970at2"/>
<evidence type="ECO:0000259" key="6">
    <source>
        <dbReference type="PROSITE" id="PS50045"/>
    </source>
</evidence>
<evidence type="ECO:0000313" key="8">
    <source>
        <dbReference type="Proteomes" id="UP000320776"/>
    </source>
</evidence>
<evidence type="ECO:0000256" key="2">
    <source>
        <dbReference type="ARBA" id="ARBA00022840"/>
    </source>
</evidence>
<dbReference type="InterPro" id="IPR003593">
    <property type="entry name" value="AAA+_ATPase"/>
</dbReference>
<protein>
    <submittedName>
        <fullName evidence="7">Anaerobic nitric oxide reductase transcription regulator NorR</fullName>
    </submittedName>
</protein>
<dbReference type="SUPFAM" id="SSF52540">
    <property type="entry name" value="P-loop containing nucleoside triphosphate hydrolases"/>
    <property type="match status" value="1"/>
</dbReference>
<dbReference type="InterPro" id="IPR027417">
    <property type="entry name" value="P-loop_NTPase"/>
</dbReference>
<dbReference type="InterPro" id="IPR002197">
    <property type="entry name" value="HTH_Fis"/>
</dbReference>
<dbReference type="InterPro" id="IPR000014">
    <property type="entry name" value="PAS"/>
</dbReference>
<reference evidence="7 8" key="1">
    <citation type="submission" date="2019-02" db="EMBL/GenBank/DDBJ databases">
        <title>Closed genome of Sporomusa termitida DSM 4440.</title>
        <authorList>
            <person name="Poehlein A."/>
            <person name="Daniel R."/>
        </authorList>
    </citation>
    <scope>NUCLEOTIDE SEQUENCE [LARGE SCALE GENOMIC DNA]</scope>
    <source>
        <strain evidence="7 8">DSM 4440</strain>
    </source>
</reference>
<keyword evidence="8" id="KW-1185">Reference proteome</keyword>